<evidence type="ECO:0000313" key="1">
    <source>
        <dbReference type="EMBL" id="KAK0749373.1"/>
    </source>
</evidence>
<dbReference type="AlphaFoldDB" id="A0AA40F1C8"/>
<organism evidence="1 2">
    <name type="scientific">Schizothecium vesticola</name>
    <dbReference type="NCBI Taxonomy" id="314040"/>
    <lineage>
        <taxon>Eukaryota</taxon>
        <taxon>Fungi</taxon>
        <taxon>Dikarya</taxon>
        <taxon>Ascomycota</taxon>
        <taxon>Pezizomycotina</taxon>
        <taxon>Sordariomycetes</taxon>
        <taxon>Sordariomycetidae</taxon>
        <taxon>Sordariales</taxon>
        <taxon>Schizotheciaceae</taxon>
        <taxon>Schizothecium</taxon>
    </lineage>
</organism>
<dbReference type="EMBL" id="JAUKUD010000003">
    <property type="protein sequence ID" value="KAK0749373.1"/>
    <property type="molecule type" value="Genomic_DNA"/>
</dbReference>
<gene>
    <name evidence="1" type="ORF">B0T18DRAFT_406462</name>
</gene>
<reference evidence="1" key="1">
    <citation type="submission" date="2023-06" db="EMBL/GenBank/DDBJ databases">
        <title>Genome-scale phylogeny and comparative genomics of the fungal order Sordariales.</title>
        <authorList>
            <consortium name="Lawrence Berkeley National Laboratory"/>
            <person name="Hensen N."/>
            <person name="Bonometti L."/>
            <person name="Westerberg I."/>
            <person name="Brannstrom I.O."/>
            <person name="Guillou S."/>
            <person name="Cros-Aarteil S."/>
            <person name="Calhoun S."/>
            <person name="Haridas S."/>
            <person name="Kuo A."/>
            <person name="Mondo S."/>
            <person name="Pangilinan J."/>
            <person name="Riley R."/>
            <person name="LaButti K."/>
            <person name="Andreopoulos B."/>
            <person name="Lipzen A."/>
            <person name="Chen C."/>
            <person name="Yanf M."/>
            <person name="Daum C."/>
            <person name="Ng V."/>
            <person name="Clum A."/>
            <person name="Steindorff A."/>
            <person name="Ohm R."/>
            <person name="Martin F."/>
            <person name="Silar P."/>
            <person name="Natvig D."/>
            <person name="Lalanne C."/>
            <person name="Gautier V."/>
            <person name="Ament-velasquez S.L."/>
            <person name="Kruys A."/>
            <person name="Hutchinson M.I."/>
            <person name="Powell A.J."/>
            <person name="Barry K."/>
            <person name="Miller A.N."/>
            <person name="Grigoriev I.V."/>
            <person name="Debuchy R."/>
            <person name="Gladieux P."/>
            <person name="Thoren M.H."/>
            <person name="Johannesson H."/>
        </authorList>
    </citation>
    <scope>NUCLEOTIDE SEQUENCE</scope>
    <source>
        <strain evidence="1">SMH3187-1</strain>
    </source>
</reference>
<dbReference type="Proteomes" id="UP001172155">
    <property type="component" value="Unassembled WGS sequence"/>
</dbReference>
<name>A0AA40F1C8_9PEZI</name>
<sequence length="70" mass="7914">MVKCRIGKDIVARMTQVHNTDSQRQTKEIIASSSQLTDVDAMAILARRPTVLPTDSASHARPVRRRSFYM</sequence>
<keyword evidence="2" id="KW-1185">Reference proteome</keyword>
<accession>A0AA40F1C8</accession>
<comment type="caution">
    <text evidence="1">The sequence shown here is derived from an EMBL/GenBank/DDBJ whole genome shotgun (WGS) entry which is preliminary data.</text>
</comment>
<proteinExistence type="predicted"/>
<protein>
    <submittedName>
        <fullName evidence="1">Uncharacterized protein</fullName>
    </submittedName>
</protein>
<evidence type="ECO:0000313" key="2">
    <source>
        <dbReference type="Proteomes" id="UP001172155"/>
    </source>
</evidence>